<evidence type="ECO:0000256" key="1">
    <source>
        <dbReference type="SAM" id="MobiDB-lite"/>
    </source>
</evidence>
<feature type="region of interest" description="Disordered" evidence="1">
    <location>
        <begin position="409"/>
        <end position="428"/>
    </location>
</feature>
<accession>A0A8K0UQD1</accession>
<protein>
    <submittedName>
        <fullName evidence="3">Uncharacterized protein</fullName>
    </submittedName>
</protein>
<evidence type="ECO:0000313" key="4">
    <source>
        <dbReference type="Proteomes" id="UP000813824"/>
    </source>
</evidence>
<dbReference type="OrthoDB" id="3266934at2759"/>
<dbReference type="AlphaFoldDB" id="A0A8K0UQD1"/>
<reference evidence="3" key="1">
    <citation type="journal article" date="2021" name="New Phytol.">
        <title>Evolutionary innovations through gain and loss of genes in the ectomycorrhizal Boletales.</title>
        <authorList>
            <person name="Wu G."/>
            <person name="Miyauchi S."/>
            <person name="Morin E."/>
            <person name="Kuo A."/>
            <person name="Drula E."/>
            <person name="Varga T."/>
            <person name="Kohler A."/>
            <person name="Feng B."/>
            <person name="Cao Y."/>
            <person name="Lipzen A."/>
            <person name="Daum C."/>
            <person name="Hundley H."/>
            <person name="Pangilinan J."/>
            <person name="Johnson J."/>
            <person name="Barry K."/>
            <person name="LaButti K."/>
            <person name="Ng V."/>
            <person name="Ahrendt S."/>
            <person name="Min B."/>
            <person name="Choi I.G."/>
            <person name="Park H."/>
            <person name="Plett J.M."/>
            <person name="Magnuson J."/>
            <person name="Spatafora J.W."/>
            <person name="Nagy L.G."/>
            <person name="Henrissat B."/>
            <person name="Grigoriev I.V."/>
            <person name="Yang Z.L."/>
            <person name="Xu J."/>
            <person name="Martin F.M."/>
        </authorList>
    </citation>
    <scope>NUCLEOTIDE SEQUENCE</scope>
    <source>
        <strain evidence="3">KKN 215</strain>
    </source>
</reference>
<comment type="caution">
    <text evidence="3">The sequence shown here is derived from an EMBL/GenBank/DDBJ whole genome shotgun (WGS) entry which is preliminary data.</text>
</comment>
<feature type="compositionally biased region" description="Polar residues" evidence="1">
    <location>
        <begin position="296"/>
        <end position="310"/>
    </location>
</feature>
<feature type="compositionally biased region" description="Low complexity" evidence="1">
    <location>
        <begin position="129"/>
        <end position="146"/>
    </location>
</feature>
<feature type="transmembrane region" description="Helical" evidence="2">
    <location>
        <begin position="162"/>
        <end position="185"/>
    </location>
</feature>
<keyword evidence="2" id="KW-1133">Transmembrane helix</keyword>
<feature type="compositionally biased region" description="Polar residues" evidence="1">
    <location>
        <begin position="411"/>
        <end position="422"/>
    </location>
</feature>
<feature type="compositionally biased region" description="Gly residues" evidence="1">
    <location>
        <begin position="202"/>
        <end position="212"/>
    </location>
</feature>
<feature type="region of interest" description="Disordered" evidence="1">
    <location>
        <begin position="195"/>
        <end position="219"/>
    </location>
</feature>
<dbReference type="EMBL" id="JAEVFJ010000011">
    <property type="protein sequence ID" value="KAH8101765.1"/>
    <property type="molecule type" value="Genomic_DNA"/>
</dbReference>
<keyword evidence="2" id="KW-0812">Transmembrane</keyword>
<feature type="region of interest" description="Disordered" evidence="1">
    <location>
        <begin position="119"/>
        <end position="146"/>
    </location>
</feature>
<keyword evidence="4" id="KW-1185">Reference proteome</keyword>
<evidence type="ECO:0000313" key="3">
    <source>
        <dbReference type="EMBL" id="KAH8101765.1"/>
    </source>
</evidence>
<sequence>MANPTPSIILSPPDPVPSVIFNEFDTIVSCSSGTISWDTQGYPTDMSLFVTNEIDGFPPPTTFYNITLATHVNPLVEMYKWNPVTVPIGQYVIWGCYNGEVSISPTFFVSSGPDNSCLAGNTPIPSPNPTSESVTTTPPSNNTDTPIPIGAIASDSHSHVGAIAGGTIGGIALLLLILLGVYAFLRYRRRVNRTRSASQSGAIGGGGGGAGKWNGLSSRESNIQSSLPQYAVGDRKVVPTGIRSVNQVQGPVSPVASDEDVSTLADEEKLEGGEYVNSVAPLPYTGQPHHHHRRSSTGSVLSSPPRSPTQHRIPPPKLDANGAYAYSRRQSLDTRVLSSTPSSGSHTPVSPTNMPEMIAMDIKRTSSGHRRVATTRKPVPTYTSSEVDVTSASSEFGVAPLTTTDIDRSRSVGSESATTLNSHGGGAAWKSREDLVGLSHKASFGEGRQVHYLIPDMPPPQKD</sequence>
<keyword evidence="2" id="KW-0472">Membrane</keyword>
<gene>
    <name evidence="3" type="ORF">BXZ70DRAFT_74931</name>
</gene>
<name>A0A8K0UQD1_9AGAR</name>
<dbReference type="Proteomes" id="UP000813824">
    <property type="component" value="Unassembled WGS sequence"/>
</dbReference>
<organism evidence="3 4">
    <name type="scientific">Cristinia sonorae</name>
    <dbReference type="NCBI Taxonomy" id="1940300"/>
    <lineage>
        <taxon>Eukaryota</taxon>
        <taxon>Fungi</taxon>
        <taxon>Dikarya</taxon>
        <taxon>Basidiomycota</taxon>
        <taxon>Agaricomycotina</taxon>
        <taxon>Agaricomycetes</taxon>
        <taxon>Agaricomycetidae</taxon>
        <taxon>Agaricales</taxon>
        <taxon>Pleurotineae</taxon>
        <taxon>Stephanosporaceae</taxon>
        <taxon>Cristinia</taxon>
    </lineage>
</organism>
<feature type="region of interest" description="Disordered" evidence="1">
    <location>
        <begin position="242"/>
        <end position="353"/>
    </location>
</feature>
<evidence type="ECO:0000256" key="2">
    <source>
        <dbReference type="SAM" id="Phobius"/>
    </source>
</evidence>
<feature type="compositionally biased region" description="Polar residues" evidence="1">
    <location>
        <begin position="336"/>
        <end position="353"/>
    </location>
</feature>
<proteinExistence type="predicted"/>